<dbReference type="Gene3D" id="3.30.70.270">
    <property type="match status" value="1"/>
</dbReference>
<keyword evidence="7 16" id="KW-0548">Nucleotidyltransferase</keyword>
<accession>A0A2X2WZZ4</accession>
<organism evidence="19 21">
    <name type="scientific">Chryseobacterium jejuense</name>
    <dbReference type="NCBI Taxonomy" id="445960"/>
    <lineage>
        <taxon>Bacteria</taxon>
        <taxon>Pseudomonadati</taxon>
        <taxon>Bacteroidota</taxon>
        <taxon>Flavobacteriia</taxon>
        <taxon>Flavobacteriales</taxon>
        <taxon>Weeksellaceae</taxon>
        <taxon>Chryseobacterium group</taxon>
        <taxon>Chryseobacterium</taxon>
    </lineage>
</organism>
<dbReference type="GO" id="GO:0005829">
    <property type="term" value="C:cytosol"/>
    <property type="evidence" value="ECO:0007669"/>
    <property type="project" value="TreeGrafter"/>
</dbReference>
<feature type="binding site" evidence="16">
    <location>
        <position position="60"/>
    </location>
    <ligand>
        <name>Mg(2+)</name>
        <dbReference type="ChEBI" id="CHEBI:18420"/>
    </ligand>
</feature>
<dbReference type="InterPro" id="IPR024728">
    <property type="entry name" value="PolY_HhH_motif"/>
</dbReference>
<comment type="subcellular location">
    <subcellularLocation>
        <location evidence="1 16">Cytoplasm</location>
    </subcellularLocation>
</comment>
<dbReference type="GO" id="GO:0006281">
    <property type="term" value="P:DNA repair"/>
    <property type="evidence" value="ECO:0007669"/>
    <property type="project" value="UniProtKB-UniRule"/>
</dbReference>
<dbReference type="InterPro" id="IPR036775">
    <property type="entry name" value="DNA_pol_Y-fam_lit_finger_sf"/>
</dbReference>
<evidence type="ECO:0000256" key="14">
    <source>
        <dbReference type="ARBA" id="ARBA00023204"/>
    </source>
</evidence>
<dbReference type="GO" id="GO:0009432">
    <property type="term" value="P:SOS response"/>
    <property type="evidence" value="ECO:0007669"/>
    <property type="project" value="TreeGrafter"/>
</dbReference>
<dbReference type="PANTHER" id="PTHR11076">
    <property type="entry name" value="DNA REPAIR POLYMERASE UMUC / TRANSFERASE FAMILY MEMBER"/>
    <property type="match status" value="1"/>
</dbReference>
<feature type="domain" description="UmuC" evidence="17">
    <location>
        <begin position="56"/>
        <end position="235"/>
    </location>
</feature>
<dbReference type="EMBL" id="FNEG01000006">
    <property type="protein sequence ID" value="SDJ55588.1"/>
    <property type="molecule type" value="Genomic_DNA"/>
</dbReference>
<sequence length="410" mass="47380">MLFITTLPFNHFINKLVIAFRTDLMNYPSFPSTKASHQYRNPYLCDMDFSLPLRKIIHVDMDAFYASVEQHDNPALKGKAIAVGGQHRGVVAAASYEARKYGVRSAMPSKTAKEKCPDLIFVPPRFARYKEISKMIREIFYEYTDLVEPLSLDEAYLDVTENKKEIESANQIAREIRQKIFEKTGLTASAGISVNKFLAKVASDINKPNGQKTIHPDKMESFLEELPVEKFYGVGKVTANKMFSLGIYKGKDLKKRSLEDLVRIFGKSGKHYYNVVRGIHTSEVKPHRIQKSVAVERTFFEDLFDEQQINEKLESLSEELHQRLQKNNILGRTLTLKIKYKDFSLFTRSITREEYFTSPEEYFNTGKRLWDLRPFDKAVRLLGLSLSQLNTEEKKLVSVQLKIPFKEFEN</sequence>
<dbReference type="Pfam" id="PF00817">
    <property type="entry name" value="IMS"/>
    <property type="match status" value="1"/>
</dbReference>
<dbReference type="InterPro" id="IPR043502">
    <property type="entry name" value="DNA/RNA_pol_sf"/>
</dbReference>
<dbReference type="AlphaFoldDB" id="A0A2X2WZZ4"/>
<evidence type="ECO:0000256" key="13">
    <source>
        <dbReference type="ARBA" id="ARBA00023125"/>
    </source>
</evidence>
<dbReference type="GO" id="GO:0006261">
    <property type="term" value="P:DNA-templated DNA replication"/>
    <property type="evidence" value="ECO:0007669"/>
    <property type="project" value="UniProtKB-UniRule"/>
</dbReference>
<comment type="catalytic activity">
    <reaction evidence="15 16">
        <text>DNA(n) + a 2'-deoxyribonucleoside 5'-triphosphate = DNA(n+1) + diphosphate</text>
        <dbReference type="Rhea" id="RHEA:22508"/>
        <dbReference type="Rhea" id="RHEA-COMP:17339"/>
        <dbReference type="Rhea" id="RHEA-COMP:17340"/>
        <dbReference type="ChEBI" id="CHEBI:33019"/>
        <dbReference type="ChEBI" id="CHEBI:61560"/>
        <dbReference type="ChEBI" id="CHEBI:173112"/>
        <dbReference type="EC" id="2.7.7.7"/>
    </reaction>
</comment>
<reference evidence="18 20" key="1">
    <citation type="submission" date="2016-10" db="EMBL/GenBank/DDBJ databases">
        <authorList>
            <person name="Varghese N."/>
            <person name="Submissions S."/>
        </authorList>
    </citation>
    <scope>NUCLEOTIDE SEQUENCE [LARGE SCALE GENOMIC DNA]</scope>
    <source>
        <strain evidence="18 20">DSM 19299</strain>
    </source>
</reference>
<dbReference type="InterPro" id="IPR043128">
    <property type="entry name" value="Rev_trsase/Diguanyl_cyclase"/>
</dbReference>
<comment type="function">
    <text evidence="16">Poorly processive, error-prone DNA polymerase involved in untargeted mutagenesis. Copies undamaged DNA at stalled replication forks, which arise in vivo from mismatched or misaligned primer ends. These misaligned primers can be extended by PolIV. Exhibits no 3'-5' exonuclease (proofreading) activity. May be involved in translesional synthesis, in conjunction with the beta clamp from PolIII.</text>
</comment>
<evidence type="ECO:0000256" key="15">
    <source>
        <dbReference type="ARBA" id="ARBA00049244"/>
    </source>
</evidence>
<evidence type="ECO:0000256" key="6">
    <source>
        <dbReference type="ARBA" id="ARBA00022679"/>
    </source>
</evidence>
<dbReference type="GO" id="GO:0042276">
    <property type="term" value="P:error-prone translesion synthesis"/>
    <property type="evidence" value="ECO:0007669"/>
    <property type="project" value="TreeGrafter"/>
</dbReference>
<keyword evidence="4 16" id="KW-0515">Mutator protein</keyword>
<reference evidence="19 21" key="2">
    <citation type="submission" date="2018-06" db="EMBL/GenBank/DDBJ databases">
        <authorList>
            <consortium name="Pathogen Informatics"/>
            <person name="Doyle S."/>
        </authorList>
    </citation>
    <scope>NUCLEOTIDE SEQUENCE [LARGE SCALE GENOMIC DNA]</scope>
    <source>
        <strain evidence="19 21">NCTC13492</strain>
    </source>
</reference>
<dbReference type="Gene3D" id="3.40.1170.60">
    <property type="match status" value="1"/>
</dbReference>
<keyword evidence="14 16" id="KW-0234">DNA repair</keyword>
<dbReference type="Proteomes" id="UP000251670">
    <property type="component" value="Unassembled WGS sequence"/>
</dbReference>
<dbReference type="PROSITE" id="PS50173">
    <property type="entry name" value="UMUC"/>
    <property type="match status" value="1"/>
</dbReference>
<evidence type="ECO:0000256" key="12">
    <source>
        <dbReference type="ARBA" id="ARBA00022932"/>
    </source>
</evidence>
<dbReference type="GO" id="GO:0003684">
    <property type="term" value="F:damaged DNA binding"/>
    <property type="evidence" value="ECO:0007669"/>
    <property type="project" value="InterPro"/>
</dbReference>
<dbReference type="GO" id="GO:0003887">
    <property type="term" value="F:DNA-directed DNA polymerase activity"/>
    <property type="evidence" value="ECO:0007669"/>
    <property type="project" value="UniProtKB-UniRule"/>
</dbReference>
<feature type="site" description="Substrate discrimination" evidence="16">
    <location>
        <position position="65"/>
    </location>
</feature>
<dbReference type="GO" id="GO:0000287">
    <property type="term" value="F:magnesium ion binding"/>
    <property type="evidence" value="ECO:0007669"/>
    <property type="project" value="UniProtKB-UniRule"/>
</dbReference>
<dbReference type="InterPro" id="IPR001126">
    <property type="entry name" value="UmuC"/>
</dbReference>
<proteinExistence type="inferred from homology"/>
<evidence type="ECO:0000313" key="20">
    <source>
        <dbReference type="Proteomes" id="UP000199426"/>
    </source>
</evidence>
<dbReference type="FunFam" id="3.40.1170.60:FF:000001">
    <property type="entry name" value="DNA polymerase IV"/>
    <property type="match status" value="1"/>
</dbReference>
<dbReference type="HAMAP" id="MF_01113">
    <property type="entry name" value="DNApol_IV"/>
    <property type="match status" value="1"/>
</dbReference>
<dbReference type="Gene3D" id="1.10.150.20">
    <property type="entry name" value="5' to 3' exonuclease, C-terminal subdomain"/>
    <property type="match status" value="1"/>
</dbReference>
<dbReference type="NCBIfam" id="NF002677">
    <property type="entry name" value="PRK02406.1"/>
    <property type="match status" value="1"/>
</dbReference>
<evidence type="ECO:0000256" key="5">
    <source>
        <dbReference type="ARBA" id="ARBA00022490"/>
    </source>
</evidence>
<evidence type="ECO:0000313" key="21">
    <source>
        <dbReference type="Proteomes" id="UP000251670"/>
    </source>
</evidence>
<comment type="subunit">
    <text evidence="3 16">Monomer.</text>
</comment>
<evidence type="ECO:0000256" key="8">
    <source>
        <dbReference type="ARBA" id="ARBA00022705"/>
    </source>
</evidence>
<evidence type="ECO:0000256" key="11">
    <source>
        <dbReference type="ARBA" id="ARBA00022842"/>
    </source>
</evidence>
<keyword evidence="5 16" id="KW-0963">Cytoplasm</keyword>
<evidence type="ECO:0000256" key="7">
    <source>
        <dbReference type="ARBA" id="ARBA00022695"/>
    </source>
</evidence>
<evidence type="ECO:0000256" key="1">
    <source>
        <dbReference type="ARBA" id="ARBA00004496"/>
    </source>
</evidence>
<dbReference type="InterPro" id="IPR017961">
    <property type="entry name" value="DNA_pol_Y-fam_little_finger"/>
</dbReference>
<protein>
    <recommendedName>
        <fullName evidence="16">DNA polymerase IV</fullName>
        <shortName evidence="16">Pol IV</shortName>
        <ecNumber evidence="16">2.7.7.7</ecNumber>
    </recommendedName>
</protein>
<dbReference type="PANTHER" id="PTHR11076:SF33">
    <property type="entry name" value="DNA POLYMERASE KAPPA"/>
    <property type="match status" value="1"/>
</dbReference>
<dbReference type="Pfam" id="PF11798">
    <property type="entry name" value="IMS_HHH"/>
    <property type="match status" value="1"/>
</dbReference>
<dbReference type="InterPro" id="IPR022880">
    <property type="entry name" value="DNApol_IV"/>
</dbReference>
<dbReference type="Pfam" id="PF11799">
    <property type="entry name" value="IMS_C"/>
    <property type="match status" value="1"/>
</dbReference>
<dbReference type="EMBL" id="UAWB01000012">
    <property type="protein sequence ID" value="SQB46218.1"/>
    <property type="molecule type" value="Genomic_DNA"/>
</dbReference>
<keyword evidence="12 16" id="KW-0239">DNA-directed DNA polymerase</keyword>
<gene>
    <name evidence="19" type="primary">dinB_2</name>
    <name evidence="16" type="synonym">dinB</name>
    <name evidence="19" type="ORF">NCTC13492_03282</name>
    <name evidence="18" type="ORF">SAMN05421542_3788</name>
</gene>
<dbReference type="SUPFAM" id="SSF56672">
    <property type="entry name" value="DNA/RNA polymerases"/>
    <property type="match status" value="1"/>
</dbReference>
<evidence type="ECO:0000256" key="10">
    <source>
        <dbReference type="ARBA" id="ARBA00022763"/>
    </source>
</evidence>
<dbReference type="SUPFAM" id="SSF100879">
    <property type="entry name" value="Lesion bypass DNA polymerase (Y-family), little finger domain"/>
    <property type="match status" value="1"/>
</dbReference>
<dbReference type="FunFam" id="3.30.1490.100:FF:000004">
    <property type="entry name" value="DNA polymerase IV"/>
    <property type="match status" value="1"/>
</dbReference>
<dbReference type="EC" id="2.7.7.7" evidence="16"/>
<evidence type="ECO:0000313" key="19">
    <source>
        <dbReference type="EMBL" id="SQB46218.1"/>
    </source>
</evidence>
<dbReference type="Gene3D" id="3.30.1490.100">
    <property type="entry name" value="DNA polymerase, Y-family, little finger domain"/>
    <property type="match status" value="1"/>
</dbReference>
<evidence type="ECO:0000313" key="18">
    <source>
        <dbReference type="EMBL" id="SDJ55588.1"/>
    </source>
</evidence>
<keyword evidence="10 16" id="KW-0227">DNA damage</keyword>
<keyword evidence="6 16" id="KW-0808">Transferase</keyword>
<comment type="similarity">
    <text evidence="2 16">Belongs to the DNA polymerase type-Y family.</text>
</comment>
<feature type="active site" evidence="16">
    <location>
        <position position="154"/>
    </location>
</feature>
<keyword evidence="11 16" id="KW-0460">Magnesium</keyword>
<evidence type="ECO:0000256" key="9">
    <source>
        <dbReference type="ARBA" id="ARBA00022723"/>
    </source>
</evidence>
<evidence type="ECO:0000256" key="16">
    <source>
        <dbReference type="HAMAP-Rule" id="MF_01113"/>
    </source>
</evidence>
<evidence type="ECO:0000256" key="3">
    <source>
        <dbReference type="ARBA" id="ARBA00011245"/>
    </source>
</evidence>
<name>A0A2X2WZZ4_CHRJE</name>
<dbReference type="Proteomes" id="UP000199426">
    <property type="component" value="Unassembled WGS sequence"/>
</dbReference>
<evidence type="ECO:0000259" key="17">
    <source>
        <dbReference type="PROSITE" id="PS50173"/>
    </source>
</evidence>
<dbReference type="InterPro" id="IPR050116">
    <property type="entry name" value="DNA_polymerase-Y"/>
</dbReference>
<feature type="binding site" evidence="16">
    <location>
        <position position="153"/>
    </location>
    <ligand>
        <name>Mg(2+)</name>
        <dbReference type="ChEBI" id="CHEBI:18420"/>
    </ligand>
</feature>
<evidence type="ECO:0000256" key="4">
    <source>
        <dbReference type="ARBA" id="ARBA00022457"/>
    </source>
</evidence>
<keyword evidence="13 16" id="KW-0238">DNA-binding</keyword>
<comment type="cofactor">
    <cofactor evidence="16">
        <name>Mg(2+)</name>
        <dbReference type="ChEBI" id="CHEBI:18420"/>
    </cofactor>
    <text evidence="16">Binds 2 magnesium ions per subunit.</text>
</comment>
<keyword evidence="9 16" id="KW-0479">Metal-binding</keyword>
<dbReference type="CDD" id="cd03586">
    <property type="entry name" value="PolY_Pol_IV_kappa"/>
    <property type="match status" value="1"/>
</dbReference>
<dbReference type="FunFam" id="1.10.150.20:FF:000019">
    <property type="entry name" value="DNA polymerase IV"/>
    <property type="match status" value="1"/>
</dbReference>
<dbReference type="STRING" id="445960.SAMN05421542_3788"/>
<dbReference type="NCBIfam" id="NF010731">
    <property type="entry name" value="PRK14133.1"/>
    <property type="match status" value="1"/>
</dbReference>
<evidence type="ECO:0000256" key="2">
    <source>
        <dbReference type="ARBA" id="ARBA00010945"/>
    </source>
</evidence>
<keyword evidence="20" id="KW-1185">Reference proteome</keyword>
<keyword evidence="8 16" id="KW-0235">DNA replication</keyword>